<gene>
    <name evidence="2" type="ORF">SODALDRAFT_333428</name>
</gene>
<dbReference type="EMBL" id="ML119055">
    <property type="protein sequence ID" value="ROT38804.1"/>
    <property type="molecule type" value="Genomic_DNA"/>
</dbReference>
<name>A0A3N2PWD6_SODAK</name>
<proteinExistence type="predicted"/>
<accession>A0A3N2PWD6</accession>
<dbReference type="STRING" id="1314773.A0A3N2PWD6"/>
<evidence type="ECO:0000313" key="3">
    <source>
        <dbReference type="Proteomes" id="UP000272025"/>
    </source>
</evidence>
<dbReference type="Gene3D" id="2.170.150.70">
    <property type="match status" value="1"/>
</dbReference>
<dbReference type="OrthoDB" id="3907216at2759"/>
<dbReference type="GeneID" id="39580444"/>
<keyword evidence="3" id="KW-1185">Reference proteome</keyword>
<dbReference type="RefSeq" id="XP_028466610.1">
    <property type="nucleotide sequence ID" value="XM_028611966.1"/>
</dbReference>
<evidence type="ECO:0000313" key="2">
    <source>
        <dbReference type="EMBL" id="ROT38804.1"/>
    </source>
</evidence>
<evidence type="ECO:0000256" key="1">
    <source>
        <dbReference type="SAM" id="MobiDB-lite"/>
    </source>
</evidence>
<dbReference type="Proteomes" id="UP000272025">
    <property type="component" value="Unassembled WGS sequence"/>
</dbReference>
<evidence type="ECO:0008006" key="4">
    <source>
        <dbReference type="Google" id="ProtNLM"/>
    </source>
</evidence>
<dbReference type="AlphaFoldDB" id="A0A3N2PWD6"/>
<feature type="region of interest" description="Disordered" evidence="1">
    <location>
        <begin position="210"/>
        <end position="258"/>
    </location>
</feature>
<feature type="compositionally biased region" description="Acidic residues" evidence="1">
    <location>
        <begin position="224"/>
        <end position="234"/>
    </location>
</feature>
<reference evidence="2 3" key="1">
    <citation type="journal article" date="2018" name="Mol. Ecol.">
        <title>The obligate alkalophilic soda-lake fungus Sodiomyces alkalinus has shifted to a protein diet.</title>
        <authorList>
            <person name="Grum-Grzhimaylo A.A."/>
            <person name="Falkoski D.L."/>
            <person name="van den Heuvel J."/>
            <person name="Valero-Jimenez C.A."/>
            <person name="Min B."/>
            <person name="Choi I.G."/>
            <person name="Lipzen A."/>
            <person name="Daum C.G."/>
            <person name="Aanen D.K."/>
            <person name="Tsang A."/>
            <person name="Henrissat B."/>
            <person name="Bilanenko E.N."/>
            <person name="de Vries R.P."/>
            <person name="van Kan J.A.L."/>
            <person name="Grigoriev I.V."/>
            <person name="Debets A.J.M."/>
        </authorList>
    </citation>
    <scope>NUCLEOTIDE SEQUENCE [LARGE SCALE GENOMIC DNA]</scope>
    <source>
        <strain evidence="2 3">F11</strain>
    </source>
</reference>
<protein>
    <recommendedName>
        <fullName evidence="4">CENP-V/GFA domain-containing protein</fullName>
    </recommendedName>
</protein>
<organism evidence="2 3">
    <name type="scientific">Sodiomyces alkalinus (strain CBS 110278 / VKM F-3762 / F11)</name>
    <name type="common">Alkaliphilic filamentous fungus</name>
    <dbReference type="NCBI Taxonomy" id="1314773"/>
    <lineage>
        <taxon>Eukaryota</taxon>
        <taxon>Fungi</taxon>
        <taxon>Dikarya</taxon>
        <taxon>Ascomycota</taxon>
        <taxon>Pezizomycotina</taxon>
        <taxon>Sordariomycetes</taxon>
        <taxon>Hypocreomycetidae</taxon>
        <taxon>Glomerellales</taxon>
        <taxon>Plectosphaerellaceae</taxon>
        <taxon>Sodiomyces</taxon>
    </lineage>
</organism>
<sequence length="258" mass="28451">MSLRSRLRGGCQCGRNRYIIEIPEHAKDAVQVLFNADLLHQRPLATPLAAFLRVPLSWYHSTTQSFFPDETHSMIRRVFEGQNPLQRQTKRYFCGFCGTPLSYWTERPPSEADFIQLTLASLCGEDLRDLEDMGLIPGSEDVGPSLVSEGRGGPVKPAQTTVSAVERTTRGVPWFDSLVEGSRLGNIRRSQEVEQSEGGGGVRVEWEVIEWTEGEDEAGRSVEEAPEAGAEDVEMGGTSGKRKRRGDGDSDATAEAAH</sequence>